<evidence type="ECO:0000313" key="4">
    <source>
        <dbReference type="Proteomes" id="UP000245410"/>
    </source>
</evidence>
<gene>
    <name evidence="3" type="ORF">DKT68_11015</name>
</gene>
<dbReference type="InterPro" id="IPR008979">
    <property type="entry name" value="Galactose-bd-like_sf"/>
</dbReference>
<organism evidence="3 4">
    <name type="scientific">Micromonospora acroterricola</name>
    <dbReference type="NCBI Taxonomy" id="2202421"/>
    <lineage>
        <taxon>Bacteria</taxon>
        <taxon>Bacillati</taxon>
        <taxon>Actinomycetota</taxon>
        <taxon>Actinomycetes</taxon>
        <taxon>Micromonosporales</taxon>
        <taxon>Micromonosporaceae</taxon>
        <taxon>Micromonospora</taxon>
    </lineage>
</organism>
<comment type="caution">
    <text evidence="3">The sequence shown here is derived from an EMBL/GenBank/DDBJ whole genome shotgun (WGS) entry which is preliminary data.</text>
</comment>
<keyword evidence="2" id="KW-1133">Transmembrane helix</keyword>
<dbReference type="Proteomes" id="UP000245410">
    <property type="component" value="Unassembled WGS sequence"/>
</dbReference>
<keyword evidence="2" id="KW-0472">Membrane</keyword>
<dbReference type="Gene3D" id="2.60.120.1060">
    <property type="entry name" value="NPCBM/NEW2 domain"/>
    <property type="match status" value="1"/>
</dbReference>
<feature type="region of interest" description="Disordered" evidence="1">
    <location>
        <begin position="45"/>
        <end position="123"/>
    </location>
</feature>
<accession>A0A317DAG9</accession>
<keyword evidence="4" id="KW-1185">Reference proteome</keyword>
<dbReference type="InterPro" id="IPR038637">
    <property type="entry name" value="NPCBM_sf"/>
</dbReference>
<evidence type="ECO:0000313" key="3">
    <source>
        <dbReference type="EMBL" id="PWR09803.1"/>
    </source>
</evidence>
<feature type="compositionally biased region" description="Low complexity" evidence="1">
    <location>
        <begin position="74"/>
        <end position="104"/>
    </location>
</feature>
<dbReference type="AlphaFoldDB" id="A0A317DAG9"/>
<keyword evidence="2" id="KW-0812">Transmembrane</keyword>
<evidence type="ECO:0000256" key="1">
    <source>
        <dbReference type="SAM" id="MobiDB-lite"/>
    </source>
</evidence>
<dbReference type="SUPFAM" id="SSF49785">
    <property type="entry name" value="Galactose-binding domain-like"/>
    <property type="match status" value="1"/>
</dbReference>
<proteinExistence type="predicted"/>
<name>A0A317DAG9_9ACTN</name>
<dbReference type="EMBL" id="QGKR01000172">
    <property type="protein sequence ID" value="PWR09803.1"/>
    <property type="molecule type" value="Genomic_DNA"/>
</dbReference>
<protein>
    <submittedName>
        <fullName evidence="3">Uncharacterized protein</fullName>
    </submittedName>
</protein>
<reference evidence="3 4" key="1">
    <citation type="submission" date="2018-05" db="EMBL/GenBank/DDBJ databases">
        <title>Micromonospora atacamensis sp. nov., a novel actinobacteria isolated from high altitude Atacama Desert soil.</title>
        <authorList>
            <person name="Carro L."/>
            <person name="Golinska P."/>
            <person name="Klenk H.-P."/>
            <person name="Goodfellow M."/>
        </authorList>
    </citation>
    <scope>NUCLEOTIDE SEQUENCE [LARGE SCALE GENOMIC DNA]</scope>
    <source>
        <strain evidence="3 4">5R2A7</strain>
    </source>
</reference>
<evidence type="ECO:0000256" key="2">
    <source>
        <dbReference type="SAM" id="Phobius"/>
    </source>
</evidence>
<sequence>MFRYFEWLKDHHKVAVGSLVVAAVGALVTILALGRDVTGLEFSRNDEPRSVMSPASDPPGVVLPTPTPIPSYMPETPSETPSKTPSTAPETPTNPPETSSEPSPGVRYLDELDADDRNGGYVREPVNMAGKRYLRSVQLSCNSTRTYFVYPVAGMKTLDLWLGIDDQTTGASGRVADLTFYSDAGRQIGSTKTAKLGPAAKVQIPLDEVTQLTIRCVGRELKSGDQENVAHVAFGDAILSAQP</sequence>
<feature type="transmembrane region" description="Helical" evidence="2">
    <location>
        <begin position="14"/>
        <end position="34"/>
    </location>
</feature>